<dbReference type="PANTHER" id="PTHR12526:SF630">
    <property type="entry name" value="GLYCOSYLTRANSFERASE"/>
    <property type="match status" value="1"/>
</dbReference>
<sequence length="355" mass="41043">MTQKSIDLFIDAIRKGGAERVCVNYANYLADNNYKVRIVLFREYEDSYINLLDNRIELVYLHCHNASSMLKKIKATNFKFASTVITFNHQISIALWFYRRFIDKTKFKLIARNVNYLSRDLHIRKNSIKKFVTILLTKLVYRNIDYYIAQCNDMKDDMVSYLSIPENKITVIYNPVSTSIFKQPDVEKDIDLLFVGRIKKQKGLDYLANVIDLVSQQRKINVSIIGTGDLETELQHNLDDIKQRNNIEVERILATDDVNNYYNRSRITILTSLYEGFPNVLAESLTAGTPVVSFDCPSGPAEIIENGINGYLVPCFNCNEFAQKVISLLDDNQLSDIRYFNSDKSFNLLEQVIKD</sequence>
<proteinExistence type="predicted"/>
<dbReference type="Pfam" id="PF13439">
    <property type="entry name" value="Glyco_transf_4"/>
    <property type="match status" value="1"/>
</dbReference>
<keyword evidence="3" id="KW-0328">Glycosyltransferase</keyword>
<keyword evidence="3" id="KW-0808">Transferase</keyword>
<dbReference type="Pfam" id="PF00534">
    <property type="entry name" value="Glycos_transf_1"/>
    <property type="match status" value="1"/>
</dbReference>
<keyword evidence="4" id="KW-1185">Reference proteome</keyword>
<dbReference type="InterPro" id="IPR028098">
    <property type="entry name" value="Glyco_trans_4-like_N"/>
</dbReference>
<dbReference type="Gene3D" id="3.40.50.2000">
    <property type="entry name" value="Glycogen Phosphorylase B"/>
    <property type="match status" value="2"/>
</dbReference>
<accession>A0A1Y6KWU3</accession>
<dbReference type="InterPro" id="IPR001296">
    <property type="entry name" value="Glyco_trans_1"/>
</dbReference>
<evidence type="ECO:0000259" key="1">
    <source>
        <dbReference type="Pfam" id="PF00534"/>
    </source>
</evidence>
<reference evidence="4" key="1">
    <citation type="submission" date="2017-06" db="EMBL/GenBank/DDBJ databases">
        <authorList>
            <person name="Rodrigo-Torres L."/>
            <person name="Arahal R. D."/>
            <person name="Lucena T."/>
        </authorList>
    </citation>
    <scope>NUCLEOTIDE SEQUENCE [LARGE SCALE GENOMIC DNA]</scope>
    <source>
        <strain evidence="4">type strain: CECT 9192</strain>
    </source>
</reference>
<organism evidence="3 4">
    <name type="scientific">Photobacterium aquimaris</name>
    <dbReference type="NCBI Taxonomy" id="512643"/>
    <lineage>
        <taxon>Bacteria</taxon>
        <taxon>Pseudomonadati</taxon>
        <taxon>Pseudomonadota</taxon>
        <taxon>Gammaproteobacteria</taxon>
        <taxon>Vibrionales</taxon>
        <taxon>Vibrionaceae</taxon>
        <taxon>Photobacterium</taxon>
    </lineage>
</organism>
<dbReference type="SUPFAM" id="SSF53756">
    <property type="entry name" value="UDP-Glycosyltransferase/glycogen phosphorylase"/>
    <property type="match status" value="1"/>
</dbReference>
<dbReference type="Proteomes" id="UP000196485">
    <property type="component" value="Unassembled WGS sequence"/>
</dbReference>
<gene>
    <name evidence="3" type="primary">pglJ_1</name>
    <name evidence="3" type="ORF">PAQU9191_00083</name>
</gene>
<dbReference type="AlphaFoldDB" id="A0A1Y6KWU3"/>
<dbReference type="GO" id="GO:0016757">
    <property type="term" value="F:glycosyltransferase activity"/>
    <property type="evidence" value="ECO:0007669"/>
    <property type="project" value="UniProtKB-KW"/>
</dbReference>
<feature type="domain" description="Glycosyltransferase subfamily 4-like N-terminal" evidence="2">
    <location>
        <begin position="16"/>
        <end position="179"/>
    </location>
</feature>
<dbReference type="EC" id="2.4.1.291" evidence="3"/>
<feature type="domain" description="Glycosyl transferase family 1" evidence="1">
    <location>
        <begin position="180"/>
        <end position="335"/>
    </location>
</feature>
<evidence type="ECO:0000313" key="3">
    <source>
        <dbReference type="EMBL" id="SMY14868.1"/>
    </source>
</evidence>
<dbReference type="GO" id="GO:1901135">
    <property type="term" value="P:carbohydrate derivative metabolic process"/>
    <property type="evidence" value="ECO:0007669"/>
    <property type="project" value="UniProtKB-ARBA"/>
</dbReference>
<name>A0A1Y6KWU3_9GAMM</name>
<dbReference type="RefSeq" id="WP_087819280.1">
    <property type="nucleotide sequence ID" value="NZ_FYAH01000001.1"/>
</dbReference>
<protein>
    <submittedName>
        <fullName evidence="3">N-acetylgalactosamine-N, N'-diacetylbacillosaminyl-diphospho-undecaprenol 4-alpha-N-acetylgalactosaminyltransferase</fullName>
        <ecNumber evidence="3">2.4.1.291</ecNumber>
    </submittedName>
</protein>
<dbReference type="EMBL" id="FYAH01000001">
    <property type="protein sequence ID" value="SMY14868.1"/>
    <property type="molecule type" value="Genomic_DNA"/>
</dbReference>
<dbReference type="PANTHER" id="PTHR12526">
    <property type="entry name" value="GLYCOSYLTRANSFERASE"/>
    <property type="match status" value="1"/>
</dbReference>
<evidence type="ECO:0000259" key="2">
    <source>
        <dbReference type="Pfam" id="PF13439"/>
    </source>
</evidence>
<evidence type="ECO:0000313" key="4">
    <source>
        <dbReference type="Proteomes" id="UP000196485"/>
    </source>
</evidence>